<gene>
    <name evidence="1" type="ORF">OCU04_005323</name>
</gene>
<protein>
    <submittedName>
        <fullName evidence="1">Uncharacterized protein</fullName>
    </submittedName>
</protein>
<keyword evidence="2" id="KW-1185">Reference proteome</keyword>
<dbReference type="AlphaFoldDB" id="A0A9X0DL34"/>
<reference evidence="1" key="1">
    <citation type="submission" date="2022-11" db="EMBL/GenBank/DDBJ databases">
        <title>Genome Resource of Sclerotinia nivalis Strain SnTB1, a Plant Pathogen Isolated from American Ginseng.</title>
        <authorList>
            <person name="Fan S."/>
        </authorList>
    </citation>
    <scope>NUCLEOTIDE SEQUENCE</scope>
    <source>
        <strain evidence="1">SnTB1</strain>
    </source>
</reference>
<accession>A0A9X0DL34</accession>
<proteinExistence type="predicted"/>
<organism evidence="1 2">
    <name type="scientific">Sclerotinia nivalis</name>
    <dbReference type="NCBI Taxonomy" id="352851"/>
    <lineage>
        <taxon>Eukaryota</taxon>
        <taxon>Fungi</taxon>
        <taxon>Dikarya</taxon>
        <taxon>Ascomycota</taxon>
        <taxon>Pezizomycotina</taxon>
        <taxon>Leotiomycetes</taxon>
        <taxon>Helotiales</taxon>
        <taxon>Sclerotiniaceae</taxon>
        <taxon>Sclerotinia</taxon>
    </lineage>
</organism>
<dbReference type="Proteomes" id="UP001152300">
    <property type="component" value="Unassembled WGS sequence"/>
</dbReference>
<comment type="caution">
    <text evidence="1">The sequence shown here is derived from an EMBL/GenBank/DDBJ whole genome shotgun (WGS) entry which is preliminary data.</text>
</comment>
<name>A0A9X0DL34_9HELO</name>
<evidence type="ECO:0000313" key="1">
    <source>
        <dbReference type="EMBL" id="KAJ8066240.1"/>
    </source>
</evidence>
<sequence>MYSYKVSRQRYKQYYATVSLFTLTAYLQITNGQTTSQTMQLTNLSEDGSGKRQEDTTLASDFSLEGITAFEFRKPRSCVFGNVSIFPFTGKIDSTMDHWVLEKDLRYFWGKLCQ</sequence>
<evidence type="ECO:0000313" key="2">
    <source>
        <dbReference type="Proteomes" id="UP001152300"/>
    </source>
</evidence>
<dbReference type="EMBL" id="JAPEIS010000005">
    <property type="protein sequence ID" value="KAJ8066240.1"/>
    <property type="molecule type" value="Genomic_DNA"/>
</dbReference>